<dbReference type="Proteomes" id="UP000029981">
    <property type="component" value="Chromosome 1"/>
</dbReference>
<keyword evidence="6" id="KW-1185">Reference proteome</keyword>
<reference evidence="5 6" key="1">
    <citation type="journal article" date="2009" name="Nat. Genet.">
        <title>The genome of the cucumber, Cucumis sativus L.</title>
        <authorList>
            <person name="Huang S."/>
            <person name="Li R."/>
            <person name="Zhang Z."/>
            <person name="Li L."/>
            <person name="Gu X."/>
            <person name="Fan W."/>
            <person name="Lucas W.J."/>
            <person name="Wang X."/>
            <person name="Xie B."/>
            <person name="Ni P."/>
            <person name="Ren Y."/>
            <person name="Zhu H."/>
            <person name="Li J."/>
            <person name="Lin K."/>
            <person name="Jin W."/>
            <person name="Fei Z."/>
            <person name="Li G."/>
            <person name="Staub J."/>
            <person name="Kilian A."/>
            <person name="van der Vossen E.A."/>
            <person name="Wu Y."/>
            <person name="Guo J."/>
            <person name="He J."/>
            <person name="Jia Z."/>
            <person name="Ren Y."/>
            <person name="Tian G."/>
            <person name="Lu Y."/>
            <person name="Ruan J."/>
            <person name="Qian W."/>
            <person name="Wang M."/>
            <person name="Huang Q."/>
            <person name="Li B."/>
            <person name="Xuan Z."/>
            <person name="Cao J."/>
            <person name="Asan"/>
            <person name="Wu Z."/>
            <person name="Zhang J."/>
            <person name="Cai Q."/>
            <person name="Bai Y."/>
            <person name="Zhao B."/>
            <person name="Han Y."/>
            <person name="Li Y."/>
            <person name="Li X."/>
            <person name="Wang S."/>
            <person name="Shi Q."/>
            <person name="Liu S."/>
            <person name="Cho W.K."/>
            <person name="Kim J.Y."/>
            <person name="Xu Y."/>
            <person name="Heller-Uszynska K."/>
            <person name="Miao H."/>
            <person name="Cheng Z."/>
            <person name="Zhang S."/>
            <person name="Wu J."/>
            <person name="Yang Y."/>
            <person name="Kang H."/>
            <person name="Li M."/>
            <person name="Liang H."/>
            <person name="Ren X."/>
            <person name="Shi Z."/>
            <person name="Wen M."/>
            <person name="Jian M."/>
            <person name="Yang H."/>
            <person name="Zhang G."/>
            <person name="Yang Z."/>
            <person name="Chen R."/>
            <person name="Liu S."/>
            <person name="Li J."/>
            <person name="Ma L."/>
            <person name="Liu H."/>
            <person name="Zhou Y."/>
            <person name="Zhao J."/>
            <person name="Fang X."/>
            <person name="Li G."/>
            <person name="Fang L."/>
            <person name="Li Y."/>
            <person name="Liu D."/>
            <person name="Zheng H."/>
            <person name="Zhang Y."/>
            <person name="Qin N."/>
            <person name="Li Z."/>
            <person name="Yang G."/>
            <person name="Yang S."/>
            <person name="Bolund L."/>
            <person name="Kristiansen K."/>
            <person name="Zheng H."/>
            <person name="Li S."/>
            <person name="Zhang X."/>
            <person name="Yang H."/>
            <person name="Wang J."/>
            <person name="Sun R."/>
            <person name="Zhang B."/>
            <person name="Jiang S."/>
            <person name="Wang J."/>
            <person name="Du Y."/>
            <person name="Li S."/>
        </authorList>
    </citation>
    <scope>NUCLEOTIDE SEQUENCE [LARGE SCALE GENOMIC DNA]</scope>
    <source>
        <strain evidence="6">cv. 9930</strain>
    </source>
</reference>
<dbReference type="PANTHER" id="PTHR31874">
    <property type="entry name" value="CCT MOTIF FAMILY PROTEIN, EXPRESSED"/>
    <property type="match status" value="1"/>
</dbReference>
<dbReference type="EMBL" id="CM002922">
    <property type="protein sequence ID" value="KGN65847.1"/>
    <property type="molecule type" value="Genomic_DNA"/>
</dbReference>
<name>A0A0A0LYC0_CUCSA</name>
<dbReference type="eggNOG" id="KOG1601">
    <property type="taxonomic scope" value="Eukaryota"/>
</dbReference>
<feature type="domain" description="CCT" evidence="4">
    <location>
        <begin position="127"/>
        <end position="169"/>
    </location>
</feature>
<reference evidence="5 6" key="4">
    <citation type="journal article" date="2011" name="BMC Genomics">
        <title>RNA-Seq improves annotation of protein-coding genes in the cucumber genome.</title>
        <authorList>
            <person name="Li Z."/>
            <person name="Zhang Z."/>
            <person name="Yan P."/>
            <person name="Huang S."/>
            <person name="Fei Z."/>
            <person name="Lin K."/>
        </authorList>
    </citation>
    <scope>NUCLEOTIDE SEQUENCE [LARGE SCALE GENOMIC DNA]</scope>
    <source>
        <strain evidence="6">cv. 9930</strain>
    </source>
</reference>
<evidence type="ECO:0000313" key="6">
    <source>
        <dbReference type="Proteomes" id="UP000029981"/>
    </source>
</evidence>
<dbReference type="InterPro" id="IPR010402">
    <property type="entry name" value="CCT_domain"/>
</dbReference>
<evidence type="ECO:0000313" key="5">
    <source>
        <dbReference type="EMBL" id="KGN65847.1"/>
    </source>
</evidence>
<sequence length="171" mass="20525">MEEREVCFSWLVKSPKKELLHEQQVVPTPSSIWEDDFRAFFDLTHEETPPPPLHHPDYYHFQNHVNDVMENNNKVSNLNLNLNYEEVLEAWSDRGSLWAAASSSHSNDSTHTPYMGEVPIIRMEEERRRRVKRYKEKRQARIFCKKIRYQVRKLNADRRPRIKGRFVKTDC</sequence>
<dbReference type="Gramene" id="KGN65847">
    <property type="protein sequence ID" value="KGN65847"/>
    <property type="gene ID" value="Csa_1G533540"/>
</dbReference>
<evidence type="ECO:0000256" key="1">
    <source>
        <dbReference type="ARBA" id="ARBA00004123"/>
    </source>
</evidence>
<evidence type="ECO:0000259" key="4">
    <source>
        <dbReference type="PROSITE" id="PS51017"/>
    </source>
</evidence>
<dbReference type="InterPro" id="IPR052453">
    <property type="entry name" value="CONSTANS-like_ZF"/>
</dbReference>
<comment type="subcellular location">
    <subcellularLocation>
        <location evidence="1 3">Nucleus</location>
    </subcellularLocation>
</comment>
<gene>
    <name evidence="5" type="ORF">Csa_1G533540</name>
</gene>
<dbReference type="STRING" id="3659.A0A0A0LYC0"/>
<organism evidence="5 6">
    <name type="scientific">Cucumis sativus</name>
    <name type="common">Cucumber</name>
    <dbReference type="NCBI Taxonomy" id="3659"/>
    <lineage>
        <taxon>Eukaryota</taxon>
        <taxon>Viridiplantae</taxon>
        <taxon>Streptophyta</taxon>
        <taxon>Embryophyta</taxon>
        <taxon>Tracheophyta</taxon>
        <taxon>Spermatophyta</taxon>
        <taxon>Magnoliopsida</taxon>
        <taxon>eudicotyledons</taxon>
        <taxon>Gunneridae</taxon>
        <taxon>Pentapetalae</taxon>
        <taxon>rosids</taxon>
        <taxon>fabids</taxon>
        <taxon>Cucurbitales</taxon>
        <taxon>Cucurbitaceae</taxon>
        <taxon>Benincaseae</taxon>
        <taxon>Cucumis</taxon>
    </lineage>
</organism>
<protein>
    <recommendedName>
        <fullName evidence="4">CCT domain-containing protein</fullName>
    </recommendedName>
</protein>
<evidence type="ECO:0000256" key="2">
    <source>
        <dbReference type="ARBA" id="ARBA00023242"/>
    </source>
</evidence>
<accession>A0A0A0LYC0</accession>
<proteinExistence type="predicted"/>
<dbReference type="Pfam" id="PF06203">
    <property type="entry name" value="CCT"/>
    <property type="match status" value="1"/>
</dbReference>
<evidence type="ECO:0000256" key="3">
    <source>
        <dbReference type="PROSITE-ProRule" id="PRU00357"/>
    </source>
</evidence>
<dbReference type="GO" id="GO:0005634">
    <property type="term" value="C:nucleus"/>
    <property type="evidence" value="ECO:0000318"/>
    <property type="project" value="GO_Central"/>
</dbReference>
<keyword evidence="2 3" id="KW-0539">Nucleus</keyword>
<reference evidence="5 6" key="2">
    <citation type="journal article" date="2009" name="PLoS ONE">
        <title>An integrated genetic and cytogenetic map of the cucumber genome.</title>
        <authorList>
            <person name="Ren Y."/>
            <person name="Zhang Z."/>
            <person name="Liu J."/>
            <person name="Staub J.E."/>
            <person name="Han Y."/>
            <person name="Cheng Z."/>
            <person name="Li X."/>
            <person name="Lu J."/>
            <person name="Miao H."/>
            <person name="Kang H."/>
            <person name="Xie B."/>
            <person name="Gu X."/>
            <person name="Wang X."/>
            <person name="Du Y."/>
            <person name="Jin W."/>
            <person name="Huang S."/>
        </authorList>
    </citation>
    <scope>NUCLEOTIDE SEQUENCE [LARGE SCALE GENOMIC DNA]</scope>
    <source>
        <strain evidence="6">cv. 9930</strain>
    </source>
</reference>
<dbReference type="PROSITE" id="PS51017">
    <property type="entry name" value="CCT"/>
    <property type="match status" value="1"/>
</dbReference>
<dbReference type="AlphaFoldDB" id="A0A0A0LYC0"/>
<reference evidence="5 6" key="3">
    <citation type="journal article" date="2010" name="BMC Genomics">
        <title>Transcriptome sequencing and comparative analysis of cucumber flowers with different sex types.</title>
        <authorList>
            <person name="Guo S."/>
            <person name="Zheng Y."/>
            <person name="Joung J.G."/>
            <person name="Liu S."/>
            <person name="Zhang Z."/>
            <person name="Crasta O.R."/>
            <person name="Sobral B.W."/>
            <person name="Xu Y."/>
            <person name="Huang S."/>
            <person name="Fei Z."/>
        </authorList>
    </citation>
    <scope>NUCLEOTIDE SEQUENCE [LARGE SCALE GENOMIC DNA]</scope>
    <source>
        <strain evidence="6">cv. 9930</strain>
    </source>
</reference>
<dbReference type="PANTHER" id="PTHR31874:SF41">
    <property type="entry name" value="CCT MOTIF FAMILY PROTEIN"/>
    <property type="match status" value="1"/>
</dbReference>
<dbReference type="GO" id="GO:0006355">
    <property type="term" value="P:regulation of DNA-templated transcription"/>
    <property type="evidence" value="ECO:0000318"/>
    <property type="project" value="GO_Central"/>
</dbReference>